<evidence type="ECO:0000259" key="5">
    <source>
        <dbReference type="Pfam" id="PF04542"/>
    </source>
</evidence>
<gene>
    <name evidence="7" type="ORF">F3059_11805</name>
</gene>
<dbReference type="PANTHER" id="PTHR43133">
    <property type="entry name" value="RNA POLYMERASE ECF-TYPE SIGMA FACTO"/>
    <property type="match status" value="1"/>
</dbReference>
<feature type="domain" description="RNA polymerase sigma-70 region 2" evidence="5">
    <location>
        <begin position="20"/>
        <end position="88"/>
    </location>
</feature>
<evidence type="ECO:0000256" key="2">
    <source>
        <dbReference type="ARBA" id="ARBA00023015"/>
    </source>
</evidence>
<dbReference type="NCBIfam" id="TIGR02937">
    <property type="entry name" value="sigma70-ECF"/>
    <property type="match status" value="1"/>
</dbReference>
<dbReference type="InterPro" id="IPR014284">
    <property type="entry name" value="RNA_pol_sigma-70_dom"/>
</dbReference>
<dbReference type="Pfam" id="PF04542">
    <property type="entry name" value="Sigma70_r2"/>
    <property type="match status" value="1"/>
</dbReference>
<accession>A0A6N6M4T0</accession>
<evidence type="ECO:0000259" key="6">
    <source>
        <dbReference type="Pfam" id="PF08281"/>
    </source>
</evidence>
<organism evidence="7 8">
    <name type="scientific">Salibacter halophilus</name>
    <dbReference type="NCBI Taxonomy" id="1803916"/>
    <lineage>
        <taxon>Bacteria</taxon>
        <taxon>Pseudomonadati</taxon>
        <taxon>Bacteroidota</taxon>
        <taxon>Flavobacteriia</taxon>
        <taxon>Flavobacteriales</taxon>
        <taxon>Salibacteraceae</taxon>
        <taxon>Salibacter</taxon>
    </lineage>
</organism>
<evidence type="ECO:0000256" key="1">
    <source>
        <dbReference type="ARBA" id="ARBA00010641"/>
    </source>
</evidence>
<comment type="similarity">
    <text evidence="1">Belongs to the sigma-70 factor family. ECF subfamily.</text>
</comment>
<evidence type="ECO:0000256" key="4">
    <source>
        <dbReference type="ARBA" id="ARBA00023163"/>
    </source>
</evidence>
<reference evidence="7 8" key="1">
    <citation type="submission" date="2019-09" db="EMBL/GenBank/DDBJ databases">
        <title>Genomes of Cryomorphaceae.</title>
        <authorList>
            <person name="Bowman J.P."/>
        </authorList>
    </citation>
    <scope>NUCLEOTIDE SEQUENCE [LARGE SCALE GENOMIC DNA]</scope>
    <source>
        <strain evidence="7 8">KCTC 52047</strain>
    </source>
</reference>
<dbReference type="SUPFAM" id="SSF88946">
    <property type="entry name" value="Sigma2 domain of RNA polymerase sigma factors"/>
    <property type="match status" value="1"/>
</dbReference>
<comment type="caution">
    <text evidence="7">The sequence shown here is derived from an EMBL/GenBank/DDBJ whole genome shotgun (WGS) entry which is preliminary data.</text>
</comment>
<feature type="domain" description="RNA polymerase sigma factor 70 region 4 type 2" evidence="6">
    <location>
        <begin position="117"/>
        <end position="167"/>
    </location>
</feature>
<dbReference type="InterPro" id="IPR036388">
    <property type="entry name" value="WH-like_DNA-bd_sf"/>
</dbReference>
<dbReference type="GO" id="GO:0006352">
    <property type="term" value="P:DNA-templated transcription initiation"/>
    <property type="evidence" value="ECO:0007669"/>
    <property type="project" value="InterPro"/>
</dbReference>
<keyword evidence="4" id="KW-0804">Transcription</keyword>
<dbReference type="Gene3D" id="1.10.10.10">
    <property type="entry name" value="Winged helix-like DNA-binding domain superfamily/Winged helix DNA-binding domain"/>
    <property type="match status" value="1"/>
</dbReference>
<dbReference type="EMBL" id="WACR01000010">
    <property type="protein sequence ID" value="KAB1062889.1"/>
    <property type="molecule type" value="Genomic_DNA"/>
</dbReference>
<keyword evidence="2" id="KW-0805">Transcription regulation</keyword>
<dbReference type="GO" id="GO:0016987">
    <property type="term" value="F:sigma factor activity"/>
    <property type="evidence" value="ECO:0007669"/>
    <property type="project" value="UniProtKB-KW"/>
</dbReference>
<evidence type="ECO:0000313" key="8">
    <source>
        <dbReference type="Proteomes" id="UP000435357"/>
    </source>
</evidence>
<dbReference type="PANTHER" id="PTHR43133:SF62">
    <property type="entry name" value="RNA POLYMERASE SIGMA FACTOR SIGZ"/>
    <property type="match status" value="1"/>
</dbReference>
<keyword evidence="3" id="KW-0731">Sigma factor</keyword>
<dbReference type="OrthoDB" id="9784272at2"/>
<dbReference type="CDD" id="cd06171">
    <property type="entry name" value="Sigma70_r4"/>
    <property type="match status" value="1"/>
</dbReference>
<dbReference type="InterPro" id="IPR007627">
    <property type="entry name" value="RNA_pol_sigma70_r2"/>
</dbReference>
<dbReference type="InterPro" id="IPR013325">
    <property type="entry name" value="RNA_pol_sigma_r2"/>
</dbReference>
<dbReference type="InterPro" id="IPR039425">
    <property type="entry name" value="RNA_pol_sigma-70-like"/>
</dbReference>
<evidence type="ECO:0000256" key="3">
    <source>
        <dbReference type="ARBA" id="ARBA00023082"/>
    </source>
</evidence>
<dbReference type="SUPFAM" id="SSF88659">
    <property type="entry name" value="Sigma3 and sigma4 domains of RNA polymerase sigma factors"/>
    <property type="match status" value="1"/>
</dbReference>
<name>A0A6N6M4T0_9FLAO</name>
<proteinExistence type="inferred from homology"/>
<dbReference type="GO" id="GO:0003677">
    <property type="term" value="F:DNA binding"/>
    <property type="evidence" value="ECO:0007669"/>
    <property type="project" value="InterPro"/>
</dbReference>
<dbReference type="InterPro" id="IPR013324">
    <property type="entry name" value="RNA_pol_sigma_r3/r4-like"/>
</dbReference>
<sequence length="174" mass="20174">MEKRIAQFLAEGNEHAIELLYDHYADALYGVVLRIVRDDDLASDIIQEAFVKIWKNGKRYSKEKGKLFTWCLNITRNRAIDELRSKQRKGEIQNLDSSVNFIDRQHSTNPNIDHVGLREIVDSLDQEKRELIEMAYFGGYTQAEISKKMELPLGTVKTRMRNALKDLKNIFSVG</sequence>
<keyword evidence="8" id="KW-1185">Reference proteome</keyword>
<evidence type="ECO:0000313" key="7">
    <source>
        <dbReference type="EMBL" id="KAB1062889.1"/>
    </source>
</evidence>
<dbReference type="AlphaFoldDB" id="A0A6N6M4T0"/>
<dbReference type="InterPro" id="IPR013249">
    <property type="entry name" value="RNA_pol_sigma70_r4_t2"/>
</dbReference>
<protein>
    <submittedName>
        <fullName evidence="7">Sigma-70 family RNA polymerase sigma factor</fullName>
    </submittedName>
</protein>
<dbReference type="Pfam" id="PF08281">
    <property type="entry name" value="Sigma70_r4_2"/>
    <property type="match status" value="1"/>
</dbReference>
<dbReference type="Proteomes" id="UP000435357">
    <property type="component" value="Unassembled WGS sequence"/>
</dbReference>
<dbReference type="Gene3D" id="1.10.1740.10">
    <property type="match status" value="1"/>
</dbReference>